<evidence type="ECO:0000313" key="1">
    <source>
        <dbReference type="EMBL" id="QHT79374.1"/>
    </source>
</evidence>
<dbReference type="AlphaFoldDB" id="A0A6C0HFZ0"/>
<protein>
    <submittedName>
        <fullName evidence="1">Uncharacterized protein</fullName>
    </submittedName>
</protein>
<organism evidence="1">
    <name type="scientific">viral metagenome</name>
    <dbReference type="NCBI Taxonomy" id="1070528"/>
    <lineage>
        <taxon>unclassified sequences</taxon>
        <taxon>metagenomes</taxon>
        <taxon>organismal metagenomes</taxon>
    </lineage>
</organism>
<name>A0A6C0HFZ0_9ZZZZ</name>
<reference evidence="1" key="1">
    <citation type="journal article" date="2020" name="Nature">
        <title>Giant virus diversity and host interactions through global metagenomics.</title>
        <authorList>
            <person name="Schulz F."/>
            <person name="Roux S."/>
            <person name="Paez-Espino D."/>
            <person name="Jungbluth S."/>
            <person name="Walsh D.A."/>
            <person name="Denef V.J."/>
            <person name="McMahon K.D."/>
            <person name="Konstantinidis K.T."/>
            <person name="Eloe-Fadrosh E.A."/>
            <person name="Kyrpides N.C."/>
            <person name="Woyke T."/>
        </authorList>
    </citation>
    <scope>NUCLEOTIDE SEQUENCE</scope>
    <source>
        <strain evidence="1">GVMAG-M-3300023179-99</strain>
    </source>
</reference>
<proteinExistence type="predicted"/>
<dbReference type="EMBL" id="MN739948">
    <property type="protein sequence ID" value="QHT79374.1"/>
    <property type="molecule type" value="Genomic_DNA"/>
</dbReference>
<accession>A0A6C0HFZ0</accession>
<sequence length="85" mass="9614">MIPELLEFMGVLLICATAMLTHNNPYFIGLAYTSAMLIAHQSMVHFNPLFVLLNFSLGRLSLYESLKLLIIQTSAVLCFLVAYRF</sequence>